<feature type="region of interest" description="Disordered" evidence="4">
    <location>
        <begin position="235"/>
        <end position="380"/>
    </location>
</feature>
<protein>
    <recommendedName>
        <fullName evidence="5">YTH domain-containing protein</fullName>
    </recommendedName>
</protein>
<evidence type="ECO:0000256" key="1">
    <source>
        <dbReference type="ARBA" id="ARBA00004496"/>
    </source>
</evidence>
<dbReference type="PANTHER" id="PTHR12357:SF89">
    <property type="entry name" value="YTH DOMAIN-CONTAINING FAMILY PROTEIN"/>
    <property type="match status" value="1"/>
</dbReference>
<feature type="compositionally biased region" description="Low complexity" evidence="4">
    <location>
        <begin position="143"/>
        <end position="160"/>
    </location>
</feature>
<sequence>MSAAAGVEQKPRSQRSQVQNGPINPKENVGEGELERYMQSNQPAHQGYSSAPSMAAQDSYMPATYYQSPYSFPSYSIPGTETTWSTGGDTFNNFNYTNYESNYAAPTDYYNQPGTTPPYLNQTFNFFPPNADFMPGTWANNSAPAAQPQGTARTQPQAQAPTASYYDYPRYQANPNSMTGQRNYSQGLNGLDAQDGKAHGMKAMELGMSGLNIGAPMDKTAMNVAGREVLKQDVIPPKPQAPSFSQALAGAGGTAQPPPQNTAVPKQTSWASIVSKPAKPQPKKTTKTGSHAPVPTQLPTMKPPMTIGTWNNGDKTGNPPKPAGTATTMPSPPQNQAQPQPPAAIPPQQHAQLQPQQPPMQPPQQQIPVHPQPQVQHVQPQPVAKIEVSQPPLTAAQTVSQQKPVLPTSDVPRRGPQAVVQPQPQQPRVWDSNGQNRGYGQRSTNQSSTAGLAPITGVPGQKSDTDHPVLEKLRSINDYNPTDFTLDLKNSRIFIIKSYSEDDIHRSIKYGIWCSTEHGNKRLDAAMRERQSKGPVYLIYSVNGSGHFCGVAEMMSEVDYTTNTGVWAQDKWKGRFDVRWVYVKDVPNSQLRHIRLENNDNKPVTNSRDTQEVLLDKAKQVMKIIHNFKHTTSIFDDFSHYEKRQEEDSNRRVDTRSSRRGGHRN</sequence>
<dbReference type="GeneID" id="581847"/>
<dbReference type="InterPro" id="IPR045168">
    <property type="entry name" value="YTH_prot"/>
</dbReference>
<organism evidence="6 7">
    <name type="scientific">Strongylocentrotus purpuratus</name>
    <name type="common">Purple sea urchin</name>
    <dbReference type="NCBI Taxonomy" id="7668"/>
    <lineage>
        <taxon>Eukaryota</taxon>
        <taxon>Metazoa</taxon>
        <taxon>Echinodermata</taxon>
        <taxon>Eleutherozoa</taxon>
        <taxon>Echinozoa</taxon>
        <taxon>Echinoidea</taxon>
        <taxon>Euechinoidea</taxon>
        <taxon>Echinacea</taxon>
        <taxon>Camarodonta</taxon>
        <taxon>Echinidea</taxon>
        <taxon>Strongylocentrotidae</taxon>
        <taxon>Strongylocentrotus</taxon>
    </lineage>
</organism>
<feature type="region of interest" description="Disordered" evidence="4">
    <location>
        <begin position="140"/>
        <end position="160"/>
    </location>
</feature>
<feature type="compositionally biased region" description="Polar residues" evidence="4">
    <location>
        <begin position="432"/>
        <end position="450"/>
    </location>
</feature>
<dbReference type="InterPro" id="IPR007275">
    <property type="entry name" value="YTH_domain"/>
</dbReference>
<dbReference type="OrthoDB" id="306690at2759"/>
<dbReference type="FunCoup" id="A0A7M7RCE1">
    <property type="interactions" value="2021"/>
</dbReference>
<feature type="compositionally biased region" description="Low complexity" evidence="4">
    <location>
        <begin position="346"/>
        <end position="355"/>
    </location>
</feature>
<dbReference type="KEGG" id="spu:581847"/>
<feature type="compositionally biased region" description="Low complexity" evidence="4">
    <location>
        <begin position="363"/>
        <end position="380"/>
    </location>
</feature>
<feature type="compositionally biased region" description="Basic and acidic residues" evidence="4">
    <location>
        <begin position="645"/>
        <end position="657"/>
    </location>
</feature>
<dbReference type="Proteomes" id="UP000007110">
    <property type="component" value="Unassembled WGS sequence"/>
</dbReference>
<reference evidence="7" key="1">
    <citation type="submission" date="2015-02" db="EMBL/GenBank/DDBJ databases">
        <title>Genome sequencing for Strongylocentrotus purpuratus.</title>
        <authorList>
            <person name="Murali S."/>
            <person name="Liu Y."/>
            <person name="Vee V."/>
            <person name="English A."/>
            <person name="Wang M."/>
            <person name="Skinner E."/>
            <person name="Han Y."/>
            <person name="Muzny D.M."/>
            <person name="Worley K.C."/>
            <person name="Gibbs R.A."/>
        </authorList>
    </citation>
    <scope>NUCLEOTIDE SEQUENCE</scope>
</reference>
<feature type="compositionally biased region" description="Low complexity" evidence="4">
    <location>
        <begin position="414"/>
        <end position="429"/>
    </location>
</feature>
<reference evidence="6" key="2">
    <citation type="submission" date="2021-01" db="UniProtKB">
        <authorList>
            <consortium name="EnsemblMetazoa"/>
        </authorList>
    </citation>
    <scope>IDENTIFICATION</scope>
</reference>
<evidence type="ECO:0000256" key="4">
    <source>
        <dbReference type="SAM" id="MobiDB-lite"/>
    </source>
</evidence>
<keyword evidence="3" id="KW-0694">RNA-binding</keyword>
<comment type="subcellular location">
    <subcellularLocation>
        <location evidence="1">Cytoplasm</location>
    </subcellularLocation>
</comment>
<dbReference type="GO" id="GO:1990247">
    <property type="term" value="F:N6-methyladenosine-containing RNA reader activity"/>
    <property type="evidence" value="ECO:0000318"/>
    <property type="project" value="GO_Central"/>
</dbReference>
<name>A0A7M7RCE1_STRPU</name>
<dbReference type="GO" id="GO:0061157">
    <property type="term" value="P:mRNA destabilization"/>
    <property type="evidence" value="ECO:0000318"/>
    <property type="project" value="GO_Central"/>
</dbReference>
<evidence type="ECO:0000313" key="7">
    <source>
        <dbReference type="Proteomes" id="UP000007110"/>
    </source>
</evidence>
<feature type="compositionally biased region" description="Polar residues" evidence="4">
    <location>
        <begin position="38"/>
        <end position="52"/>
    </location>
</feature>
<accession>A0A7M7RCE1</accession>
<proteinExistence type="predicted"/>
<feature type="region of interest" description="Disordered" evidence="4">
    <location>
        <begin position="1"/>
        <end position="52"/>
    </location>
</feature>
<dbReference type="PROSITE" id="PS50882">
    <property type="entry name" value="YTH"/>
    <property type="match status" value="1"/>
</dbReference>
<evidence type="ECO:0000313" key="6">
    <source>
        <dbReference type="EnsemblMetazoa" id="XP_786921"/>
    </source>
</evidence>
<feature type="region of interest" description="Disordered" evidence="4">
    <location>
        <begin position="645"/>
        <end position="665"/>
    </location>
</feature>
<dbReference type="EnsemblMetazoa" id="XM_781828">
    <property type="protein sequence ID" value="XP_786921"/>
    <property type="gene ID" value="LOC581847"/>
</dbReference>
<dbReference type="PANTHER" id="PTHR12357">
    <property type="entry name" value="YTH YT521-B HOMOLOGY DOMAIN-CONTAINING"/>
    <property type="match status" value="1"/>
</dbReference>
<keyword evidence="7" id="KW-1185">Reference proteome</keyword>
<feature type="compositionally biased region" description="Polar residues" evidence="4">
    <location>
        <begin position="261"/>
        <end position="272"/>
    </location>
</feature>
<keyword evidence="2" id="KW-0963">Cytoplasm</keyword>
<dbReference type="GO" id="GO:0005737">
    <property type="term" value="C:cytoplasm"/>
    <property type="evidence" value="ECO:0000318"/>
    <property type="project" value="GO_Central"/>
</dbReference>
<dbReference type="Pfam" id="PF04146">
    <property type="entry name" value="YTH"/>
    <property type="match status" value="1"/>
</dbReference>
<feature type="region of interest" description="Disordered" evidence="4">
    <location>
        <begin position="394"/>
        <end position="466"/>
    </location>
</feature>
<dbReference type="OMA" id="QSYQNHG"/>
<dbReference type="FunFam" id="3.10.590.10:FF:000001">
    <property type="entry name" value="YTH domain family 1, isoform CRA_a"/>
    <property type="match status" value="1"/>
</dbReference>
<dbReference type="InParanoid" id="A0A7M7RCE1"/>
<dbReference type="CDD" id="cd21134">
    <property type="entry name" value="YTH"/>
    <property type="match status" value="1"/>
</dbReference>
<feature type="compositionally biased region" description="Polar residues" evidence="4">
    <location>
        <begin position="394"/>
        <end position="403"/>
    </location>
</feature>
<dbReference type="GO" id="GO:0003729">
    <property type="term" value="F:mRNA binding"/>
    <property type="evidence" value="ECO:0000318"/>
    <property type="project" value="GO_Central"/>
</dbReference>
<dbReference type="RefSeq" id="XP_786921.4">
    <property type="nucleotide sequence ID" value="XM_781828.5"/>
</dbReference>
<evidence type="ECO:0000259" key="5">
    <source>
        <dbReference type="PROSITE" id="PS50882"/>
    </source>
</evidence>
<evidence type="ECO:0000256" key="2">
    <source>
        <dbReference type="ARBA" id="ARBA00022490"/>
    </source>
</evidence>
<feature type="domain" description="YTH" evidence="5">
    <location>
        <begin position="491"/>
        <end position="625"/>
    </location>
</feature>
<dbReference type="EnsemblMetazoa" id="XM_011685822">
    <property type="protein sequence ID" value="XP_011684124"/>
    <property type="gene ID" value="LOC581847"/>
</dbReference>
<dbReference type="RefSeq" id="XP_011684124.2">
    <property type="nucleotide sequence ID" value="XM_011685822.2"/>
</dbReference>
<evidence type="ECO:0000256" key="3">
    <source>
        <dbReference type="ARBA" id="ARBA00022884"/>
    </source>
</evidence>
<dbReference type="Gene3D" id="3.10.590.10">
    <property type="entry name" value="ph1033 like domains"/>
    <property type="match status" value="1"/>
</dbReference>
<dbReference type="AlphaFoldDB" id="A0A7M7RCE1"/>